<keyword evidence="4" id="KW-0805">Transcription regulation</keyword>
<comment type="subcellular location">
    <subcellularLocation>
        <location evidence="1">Nucleus</location>
    </subcellularLocation>
</comment>
<evidence type="ECO:0000256" key="5">
    <source>
        <dbReference type="ARBA" id="ARBA00023125"/>
    </source>
</evidence>
<dbReference type="PANTHER" id="PTHR45636:SF43">
    <property type="entry name" value="PAIRED BOX POX-NEURO PROTEIN"/>
    <property type="match status" value="1"/>
</dbReference>
<dbReference type="GO" id="GO:0000981">
    <property type="term" value="F:DNA-binding transcription factor activity, RNA polymerase II-specific"/>
    <property type="evidence" value="ECO:0007669"/>
    <property type="project" value="TreeGrafter"/>
</dbReference>
<dbReference type="AlphaFoldDB" id="A0A8S3W185"/>
<evidence type="ECO:0000313" key="11">
    <source>
        <dbReference type="Proteomes" id="UP000691718"/>
    </source>
</evidence>
<sequence length="375" mass="41735">MPHTGQAGVNQLGGVFVNGRPLPDVVRKKIVELAILGVRPCDISRQLLVSHGCVSKILTRFYETGSIRPGSIGGSKTKQVATPTVVKKILRLKQENPGMFAWEIRERLLSARVCEPHSIPSVSSVNRILRNSGLAWSDEEPRSGHEPYPQPELSPNVVDYMSLKTSLTPAPIPPQQGSPYFAHSTVRLHQPHPTDPSQIYDRRLATSWLLANQVQAQGLLKPYPISPWQRIMMPYHTDSKNFTPYALSLHNDLLNRINPDEVKSEGSEHISVEASDDSTDRPDDEQDHKTSKEKEKKKNPYSIEELLKKPDKIVNPSPVAFQNILRQPSGSMVEYQCLEKNSSERSSPASYCSVQSGVSNDCFNETVSSEIKAGN</sequence>
<dbReference type="PROSITE" id="PS00034">
    <property type="entry name" value="PAIRED_1"/>
    <property type="match status" value="1"/>
</dbReference>
<evidence type="ECO:0000313" key="10">
    <source>
        <dbReference type="EMBL" id="CAG4934849.1"/>
    </source>
</evidence>
<dbReference type="PANTHER" id="PTHR45636">
    <property type="entry name" value="PAIRED BOX PROTEIN PAX-6-RELATED-RELATED"/>
    <property type="match status" value="1"/>
</dbReference>
<accession>A0A8S3W185</accession>
<dbReference type="OrthoDB" id="3225452at2759"/>
<feature type="compositionally biased region" description="Basic and acidic residues" evidence="8">
    <location>
        <begin position="278"/>
        <end position="298"/>
    </location>
</feature>
<evidence type="ECO:0000256" key="3">
    <source>
        <dbReference type="ARBA" id="ARBA00022724"/>
    </source>
</evidence>
<dbReference type="FunFam" id="1.10.10.10:FF:000003">
    <property type="entry name" value="Paired box protein Pax-6"/>
    <property type="match status" value="1"/>
</dbReference>
<keyword evidence="2" id="KW-0217">Developmental protein</keyword>
<keyword evidence="11" id="KW-1185">Reference proteome</keyword>
<dbReference type="InterPro" id="IPR043182">
    <property type="entry name" value="PAIRED_DNA-bd_dom"/>
</dbReference>
<dbReference type="CDD" id="cd00131">
    <property type="entry name" value="PAX"/>
    <property type="match status" value="1"/>
</dbReference>
<feature type="region of interest" description="Disordered" evidence="8">
    <location>
        <begin position="261"/>
        <end position="300"/>
    </location>
</feature>
<feature type="compositionally biased region" description="Basic and acidic residues" evidence="8">
    <location>
        <begin position="261"/>
        <end position="271"/>
    </location>
</feature>
<evidence type="ECO:0000256" key="7">
    <source>
        <dbReference type="ARBA" id="ARBA00023242"/>
    </source>
</evidence>
<evidence type="ECO:0000256" key="8">
    <source>
        <dbReference type="SAM" id="MobiDB-lite"/>
    </source>
</evidence>
<keyword evidence="6" id="KW-0804">Transcription</keyword>
<evidence type="ECO:0000256" key="2">
    <source>
        <dbReference type="ARBA" id="ARBA00022473"/>
    </source>
</evidence>
<evidence type="ECO:0000259" key="9">
    <source>
        <dbReference type="PROSITE" id="PS51057"/>
    </source>
</evidence>
<dbReference type="FunFam" id="1.10.10.10:FF:000013">
    <property type="entry name" value="Paired box 8 isoform 1"/>
    <property type="match status" value="1"/>
</dbReference>
<dbReference type="InterPro" id="IPR043565">
    <property type="entry name" value="PAX_fam"/>
</dbReference>
<keyword evidence="3" id="KW-0563">Paired box</keyword>
<evidence type="ECO:0000256" key="4">
    <source>
        <dbReference type="ARBA" id="ARBA00023015"/>
    </source>
</evidence>
<dbReference type="EMBL" id="CAJQZP010000049">
    <property type="protein sequence ID" value="CAG4934849.1"/>
    <property type="molecule type" value="Genomic_DNA"/>
</dbReference>
<name>A0A8S3W185_PARAO</name>
<evidence type="ECO:0000256" key="6">
    <source>
        <dbReference type="ARBA" id="ARBA00023163"/>
    </source>
</evidence>
<evidence type="ECO:0000256" key="1">
    <source>
        <dbReference type="ARBA" id="ARBA00004123"/>
    </source>
</evidence>
<proteinExistence type="predicted"/>
<dbReference type="InterPro" id="IPR001523">
    <property type="entry name" value="Paired_dom"/>
</dbReference>
<dbReference type="Pfam" id="PF00292">
    <property type="entry name" value="PAX"/>
    <property type="match status" value="1"/>
</dbReference>
<gene>
    <name evidence="10" type="ORF">PAPOLLO_LOCUS885</name>
</gene>
<dbReference type="SMART" id="SM00351">
    <property type="entry name" value="PAX"/>
    <property type="match status" value="1"/>
</dbReference>
<keyword evidence="7" id="KW-0539">Nucleus</keyword>
<dbReference type="GO" id="GO:0005634">
    <property type="term" value="C:nucleus"/>
    <property type="evidence" value="ECO:0007669"/>
    <property type="project" value="UniProtKB-SubCell"/>
</dbReference>
<comment type="caution">
    <text evidence="10">The sequence shown here is derived from an EMBL/GenBank/DDBJ whole genome shotgun (WGS) entry which is preliminary data.</text>
</comment>
<keyword evidence="5" id="KW-0238">DNA-binding</keyword>
<feature type="domain" description="Paired" evidence="9">
    <location>
        <begin position="5"/>
        <end position="132"/>
    </location>
</feature>
<reference evidence="10" key="1">
    <citation type="submission" date="2021-04" db="EMBL/GenBank/DDBJ databases">
        <authorList>
            <person name="Tunstrom K."/>
        </authorList>
    </citation>
    <scope>NUCLEOTIDE SEQUENCE</scope>
</reference>
<dbReference type="GO" id="GO:0000978">
    <property type="term" value="F:RNA polymerase II cis-regulatory region sequence-specific DNA binding"/>
    <property type="evidence" value="ECO:0007669"/>
    <property type="project" value="TreeGrafter"/>
</dbReference>
<dbReference type="Proteomes" id="UP000691718">
    <property type="component" value="Unassembled WGS sequence"/>
</dbReference>
<protein>
    <submittedName>
        <fullName evidence="10">(apollo) hypothetical protein</fullName>
    </submittedName>
</protein>
<dbReference type="PROSITE" id="PS51057">
    <property type="entry name" value="PAIRED_2"/>
    <property type="match status" value="1"/>
</dbReference>
<dbReference type="GO" id="GO:0009791">
    <property type="term" value="P:post-embryonic development"/>
    <property type="evidence" value="ECO:0007669"/>
    <property type="project" value="UniProtKB-ARBA"/>
</dbReference>
<organism evidence="10 11">
    <name type="scientific">Parnassius apollo</name>
    <name type="common">Apollo butterfly</name>
    <name type="synonym">Papilio apollo</name>
    <dbReference type="NCBI Taxonomy" id="110799"/>
    <lineage>
        <taxon>Eukaryota</taxon>
        <taxon>Metazoa</taxon>
        <taxon>Ecdysozoa</taxon>
        <taxon>Arthropoda</taxon>
        <taxon>Hexapoda</taxon>
        <taxon>Insecta</taxon>
        <taxon>Pterygota</taxon>
        <taxon>Neoptera</taxon>
        <taxon>Endopterygota</taxon>
        <taxon>Lepidoptera</taxon>
        <taxon>Glossata</taxon>
        <taxon>Ditrysia</taxon>
        <taxon>Papilionoidea</taxon>
        <taxon>Papilionidae</taxon>
        <taxon>Parnassiinae</taxon>
        <taxon>Parnassini</taxon>
        <taxon>Parnassius</taxon>
        <taxon>Parnassius</taxon>
    </lineage>
</organism>